<feature type="non-terminal residue" evidence="2">
    <location>
        <position position="91"/>
    </location>
</feature>
<feature type="compositionally biased region" description="Polar residues" evidence="1">
    <location>
        <begin position="29"/>
        <end position="42"/>
    </location>
</feature>
<feature type="region of interest" description="Disordered" evidence="1">
    <location>
        <begin position="1"/>
        <end position="42"/>
    </location>
</feature>
<organism evidence="2 3">
    <name type="scientific">Mortierella polycephala</name>
    <dbReference type="NCBI Taxonomy" id="41804"/>
    <lineage>
        <taxon>Eukaryota</taxon>
        <taxon>Fungi</taxon>
        <taxon>Fungi incertae sedis</taxon>
        <taxon>Mucoromycota</taxon>
        <taxon>Mortierellomycotina</taxon>
        <taxon>Mortierellomycetes</taxon>
        <taxon>Mortierellales</taxon>
        <taxon>Mortierellaceae</taxon>
        <taxon>Mortierella</taxon>
    </lineage>
</organism>
<dbReference type="AlphaFoldDB" id="A0A9P6PLC9"/>
<evidence type="ECO:0000256" key="1">
    <source>
        <dbReference type="SAM" id="MobiDB-lite"/>
    </source>
</evidence>
<dbReference type="EMBL" id="JAAAJA010001378">
    <property type="protein sequence ID" value="KAG0247468.1"/>
    <property type="molecule type" value="Genomic_DNA"/>
</dbReference>
<feature type="compositionally biased region" description="Basic and acidic residues" evidence="1">
    <location>
        <begin position="1"/>
        <end position="13"/>
    </location>
</feature>
<protein>
    <submittedName>
        <fullName evidence="2">Uncharacterized protein</fullName>
    </submittedName>
</protein>
<reference evidence="2" key="1">
    <citation type="journal article" date="2020" name="Fungal Divers.">
        <title>Resolving the Mortierellaceae phylogeny through synthesis of multi-gene phylogenetics and phylogenomics.</title>
        <authorList>
            <person name="Vandepol N."/>
            <person name="Liber J."/>
            <person name="Desiro A."/>
            <person name="Na H."/>
            <person name="Kennedy M."/>
            <person name="Barry K."/>
            <person name="Grigoriev I.V."/>
            <person name="Miller A.N."/>
            <person name="O'Donnell K."/>
            <person name="Stajich J.E."/>
            <person name="Bonito G."/>
        </authorList>
    </citation>
    <scope>NUCLEOTIDE SEQUENCE</scope>
    <source>
        <strain evidence="2">KOD948</strain>
    </source>
</reference>
<gene>
    <name evidence="2" type="ORF">BG011_001426</name>
</gene>
<feature type="non-terminal residue" evidence="2">
    <location>
        <position position="1"/>
    </location>
</feature>
<sequence length="91" mass="9980">PRGTKARGDEIRKFFPNTDPITKNHRSKASASPTKQGDGSTNVFNAVNFARSQWPSGYQASRKDCQGHDQCDGMCYVMCIAVCHGAKGRCQ</sequence>
<dbReference type="Proteomes" id="UP000726737">
    <property type="component" value="Unassembled WGS sequence"/>
</dbReference>
<proteinExistence type="predicted"/>
<name>A0A9P6PLC9_9FUNG</name>
<evidence type="ECO:0000313" key="2">
    <source>
        <dbReference type="EMBL" id="KAG0247468.1"/>
    </source>
</evidence>
<comment type="caution">
    <text evidence="2">The sequence shown here is derived from an EMBL/GenBank/DDBJ whole genome shotgun (WGS) entry which is preliminary data.</text>
</comment>
<evidence type="ECO:0000313" key="3">
    <source>
        <dbReference type="Proteomes" id="UP000726737"/>
    </source>
</evidence>
<keyword evidence="3" id="KW-1185">Reference proteome</keyword>
<accession>A0A9P6PLC9</accession>